<evidence type="ECO:0000313" key="2">
    <source>
        <dbReference type="Proteomes" id="UP001207468"/>
    </source>
</evidence>
<sequence>MLPFHVSILALAISTASPTLAACHFRSSPVASTRDGVGAPRTADIAACDTTDYATIVSRSDNGYSPNAYLLFRRTEDNILRTLWAKGHRKFASPEPKLKFGYRHAPPPPREEWFPGY</sequence>
<proteinExistence type="predicted"/>
<evidence type="ECO:0000313" key="1">
    <source>
        <dbReference type="EMBL" id="KAI9507634.1"/>
    </source>
</evidence>
<accession>A0ACC0U7F9</accession>
<reference evidence="1" key="1">
    <citation type="submission" date="2021-03" db="EMBL/GenBank/DDBJ databases">
        <title>Evolutionary priming and transition to the ectomycorrhizal habit in an iconic lineage of mushroom-forming fungi: is preadaptation a requirement?</title>
        <authorList>
            <consortium name="DOE Joint Genome Institute"/>
            <person name="Looney B.P."/>
            <person name="Miyauchi S."/>
            <person name="Morin E."/>
            <person name="Drula E."/>
            <person name="Courty P.E."/>
            <person name="Chicoki N."/>
            <person name="Fauchery L."/>
            <person name="Kohler A."/>
            <person name="Kuo A."/>
            <person name="LaButti K."/>
            <person name="Pangilinan J."/>
            <person name="Lipzen A."/>
            <person name="Riley R."/>
            <person name="Andreopoulos W."/>
            <person name="He G."/>
            <person name="Johnson J."/>
            <person name="Barry K.W."/>
            <person name="Grigoriev I.V."/>
            <person name="Nagy L."/>
            <person name="Hibbett D."/>
            <person name="Henrissat B."/>
            <person name="Matheny P.B."/>
            <person name="Labbe J."/>
            <person name="Martin A.F."/>
        </authorList>
    </citation>
    <scope>NUCLEOTIDE SEQUENCE</scope>
    <source>
        <strain evidence="1">BPL698</strain>
    </source>
</reference>
<keyword evidence="2" id="KW-1185">Reference proteome</keyword>
<name>A0ACC0U7F9_9AGAM</name>
<dbReference type="Proteomes" id="UP001207468">
    <property type="component" value="Unassembled WGS sequence"/>
</dbReference>
<dbReference type="EMBL" id="JAGFNK010000117">
    <property type="protein sequence ID" value="KAI9507634.1"/>
    <property type="molecule type" value="Genomic_DNA"/>
</dbReference>
<organism evidence="1 2">
    <name type="scientific">Russula earlei</name>
    <dbReference type="NCBI Taxonomy" id="71964"/>
    <lineage>
        <taxon>Eukaryota</taxon>
        <taxon>Fungi</taxon>
        <taxon>Dikarya</taxon>
        <taxon>Basidiomycota</taxon>
        <taxon>Agaricomycotina</taxon>
        <taxon>Agaricomycetes</taxon>
        <taxon>Russulales</taxon>
        <taxon>Russulaceae</taxon>
        <taxon>Russula</taxon>
    </lineage>
</organism>
<protein>
    <submittedName>
        <fullName evidence="1">Uncharacterized protein</fullName>
    </submittedName>
</protein>
<comment type="caution">
    <text evidence="1">The sequence shown here is derived from an EMBL/GenBank/DDBJ whole genome shotgun (WGS) entry which is preliminary data.</text>
</comment>
<gene>
    <name evidence="1" type="ORF">F5148DRAFT_1149613</name>
</gene>